<sequence length="94" mass="10224">MLGRHGAVLNFTCVEMKDFEQPEEAMCRPEELVRQVAAAAMGVGVGLAGEIALPRYDEAAHDQIVKTATMAEGEESETILISTTLALLMDSTWR</sequence>
<evidence type="ECO:0000313" key="5">
    <source>
        <dbReference type="EMBL" id="KAI0524448.1"/>
    </source>
</evidence>
<comment type="similarity">
    <text evidence="1 4">Belongs to the glycosyl hydrolase 14 family.</text>
</comment>
<evidence type="ECO:0000256" key="2">
    <source>
        <dbReference type="ARBA" id="ARBA00023277"/>
    </source>
</evidence>
<comment type="catalytic activity">
    <reaction evidence="4">
        <text>Hydrolysis of (1-&gt;4)-alpha-D-glucosidic linkages in polysaccharides so as to remove successive maltose units from the non-reducing ends of the chains.</text>
        <dbReference type="EC" id="3.2.1.2"/>
    </reaction>
</comment>
<evidence type="ECO:0000256" key="3">
    <source>
        <dbReference type="ARBA" id="ARBA00023326"/>
    </source>
</evidence>
<proteinExistence type="inferred from homology"/>
<dbReference type="EC" id="3.2.1.2" evidence="4"/>
<dbReference type="OrthoDB" id="750170at2759"/>
<reference evidence="5" key="1">
    <citation type="journal article" date="2022" name="Front. Genet.">
        <title>Chromosome-Scale Assembly of the Dendrobium nobile Genome Provides Insights Into the Molecular Mechanism of the Biosynthesis of the Medicinal Active Ingredient of Dendrobium.</title>
        <authorList>
            <person name="Xu Q."/>
            <person name="Niu S.-C."/>
            <person name="Li K.-L."/>
            <person name="Zheng P.-J."/>
            <person name="Zhang X.-J."/>
            <person name="Jia Y."/>
            <person name="Liu Y."/>
            <person name="Niu Y.-X."/>
            <person name="Yu L.-H."/>
            <person name="Chen D.-F."/>
            <person name="Zhang G.-Q."/>
        </authorList>
    </citation>
    <scope>NUCLEOTIDE SEQUENCE</scope>
    <source>
        <tissue evidence="5">Leaf</tissue>
    </source>
</reference>
<name>A0A8T3C4I6_DENNO</name>
<evidence type="ECO:0000256" key="1">
    <source>
        <dbReference type="ARBA" id="ARBA00005652"/>
    </source>
</evidence>
<keyword evidence="4" id="KW-0378">Hydrolase</keyword>
<dbReference type="PANTHER" id="PTHR31352:SF31">
    <property type="entry name" value="BETA-AMYLASE 1, CHLOROPLASTIC"/>
    <property type="match status" value="1"/>
</dbReference>
<dbReference type="GO" id="GO:0016161">
    <property type="term" value="F:beta-amylase activity"/>
    <property type="evidence" value="ECO:0007669"/>
    <property type="project" value="UniProtKB-EC"/>
</dbReference>
<gene>
    <name evidence="5" type="ORF">KFK09_003818</name>
</gene>
<accession>A0A8T3C4I6</accession>
<keyword evidence="4" id="KW-0326">Glycosidase</keyword>
<comment type="caution">
    <text evidence="5">The sequence shown here is derived from an EMBL/GenBank/DDBJ whole genome shotgun (WGS) entry which is preliminary data.</text>
</comment>
<evidence type="ECO:0000313" key="6">
    <source>
        <dbReference type="Proteomes" id="UP000829196"/>
    </source>
</evidence>
<dbReference type="AlphaFoldDB" id="A0A8T3C4I6"/>
<keyword evidence="3 4" id="KW-0624">Polysaccharide degradation</keyword>
<dbReference type="Gene3D" id="3.20.20.80">
    <property type="entry name" value="Glycosidases"/>
    <property type="match status" value="1"/>
</dbReference>
<keyword evidence="6" id="KW-1185">Reference proteome</keyword>
<dbReference type="SMR" id="A0A8T3C4I6"/>
<dbReference type="EMBL" id="JAGYWB010000004">
    <property type="protein sequence ID" value="KAI0524448.1"/>
    <property type="molecule type" value="Genomic_DNA"/>
</dbReference>
<dbReference type="PANTHER" id="PTHR31352">
    <property type="entry name" value="BETA-AMYLASE 1, CHLOROPLASTIC"/>
    <property type="match status" value="1"/>
</dbReference>
<dbReference type="GO" id="GO:0000272">
    <property type="term" value="P:polysaccharide catabolic process"/>
    <property type="evidence" value="ECO:0007669"/>
    <property type="project" value="UniProtKB-KW"/>
</dbReference>
<dbReference type="Pfam" id="PF01373">
    <property type="entry name" value="Glyco_hydro_14"/>
    <property type="match status" value="1"/>
</dbReference>
<evidence type="ECO:0000256" key="4">
    <source>
        <dbReference type="RuleBase" id="RU000509"/>
    </source>
</evidence>
<protein>
    <recommendedName>
        <fullName evidence="4">Beta-amylase</fullName>
        <ecNumber evidence="4">3.2.1.2</ecNumber>
    </recommendedName>
</protein>
<dbReference type="InterPro" id="IPR001554">
    <property type="entry name" value="Glyco_hydro_14"/>
</dbReference>
<organism evidence="5 6">
    <name type="scientific">Dendrobium nobile</name>
    <name type="common">Orchid</name>
    <dbReference type="NCBI Taxonomy" id="94219"/>
    <lineage>
        <taxon>Eukaryota</taxon>
        <taxon>Viridiplantae</taxon>
        <taxon>Streptophyta</taxon>
        <taxon>Embryophyta</taxon>
        <taxon>Tracheophyta</taxon>
        <taxon>Spermatophyta</taxon>
        <taxon>Magnoliopsida</taxon>
        <taxon>Liliopsida</taxon>
        <taxon>Asparagales</taxon>
        <taxon>Orchidaceae</taxon>
        <taxon>Epidendroideae</taxon>
        <taxon>Malaxideae</taxon>
        <taxon>Dendrobiinae</taxon>
        <taxon>Dendrobium</taxon>
    </lineage>
</organism>
<dbReference type="SUPFAM" id="SSF51445">
    <property type="entry name" value="(Trans)glycosidases"/>
    <property type="match status" value="1"/>
</dbReference>
<keyword evidence="2 4" id="KW-0119">Carbohydrate metabolism</keyword>
<dbReference type="Proteomes" id="UP000829196">
    <property type="component" value="Unassembled WGS sequence"/>
</dbReference>
<dbReference type="InterPro" id="IPR017853">
    <property type="entry name" value="GH"/>
</dbReference>